<accession>A0A152A5X2</accession>
<evidence type="ECO:0000313" key="3">
    <source>
        <dbReference type="Proteomes" id="UP000076078"/>
    </source>
</evidence>
<feature type="domain" description="Paf1 complex subunit Cdc73 N-terminal" evidence="1">
    <location>
        <begin position="1"/>
        <end position="102"/>
    </location>
</feature>
<dbReference type="InParanoid" id="A0A152A5X2"/>
<dbReference type="GO" id="GO:0000993">
    <property type="term" value="F:RNA polymerase II complex binding"/>
    <property type="evidence" value="ECO:0007669"/>
    <property type="project" value="TreeGrafter"/>
</dbReference>
<protein>
    <submittedName>
        <fullName evidence="2">RNA polymerase II complex component</fullName>
    </submittedName>
</protein>
<proteinExistence type="predicted"/>
<evidence type="ECO:0000259" key="1">
    <source>
        <dbReference type="Pfam" id="PF16050"/>
    </source>
</evidence>
<dbReference type="OrthoDB" id="2186602at2759"/>
<dbReference type="GO" id="GO:0032968">
    <property type="term" value="P:positive regulation of transcription elongation by RNA polymerase II"/>
    <property type="evidence" value="ECO:0007669"/>
    <property type="project" value="TreeGrafter"/>
</dbReference>
<dbReference type="STRING" id="361077.A0A152A5X2"/>
<dbReference type="InterPro" id="IPR032041">
    <property type="entry name" value="Cdc73_N"/>
</dbReference>
<name>A0A152A5X2_TIELA</name>
<sequence>MADPLTLLKNSILSNQPVVIDGDDFVFGKQRFAKDTPTNFQSSSTGYFLRLHAVYLCHLHKDLSRGPYILAATKAGSMPVALIDKKELLAYLYGEIETSPRVTTQNN</sequence>
<reference evidence="2 3" key="1">
    <citation type="submission" date="2015-12" db="EMBL/GenBank/DDBJ databases">
        <title>Dictyostelia acquired genes for synthesis and detection of signals that induce cell-type specialization by lateral gene transfer from prokaryotes.</title>
        <authorList>
            <person name="Gloeckner G."/>
            <person name="Schaap P."/>
        </authorList>
    </citation>
    <scope>NUCLEOTIDE SEQUENCE [LARGE SCALE GENOMIC DNA]</scope>
    <source>
        <strain evidence="2 3">TK</strain>
    </source>
</reference>
<organism evidence="2 3">
    <name type="scientific">Tieghemostelium lacteum</name>
    <name type="common">Slime mold</name>
    <name type="synonym">Dictyostelium lacteum</name>
    <dbReference type="NCBI Taxonomy" id="361077"/>
    <lineage>
        <taxon>Eukaryota</taxon>
        <taxon>Amoebozoa</taxon>
        <taxon>Evosea</taxon>
        <taxon>Eumycetozoa</taxon>
        <taxon>Dictyostelia</taxon>
        <taxon>Dictyosteliales</taxon>
        <taxon>Raperosteliaceae</taxon>
        <taxon>Tieghemostelium</taxon>
    </lineage>
</organism>
<dbReference type="EMBL" id="LODT01000006">
    <property type="protein sequence ID" value="KYR01467.1"/>
    <property type="molecule type" value="Genomic_DNA"/>
</dbReference>
<keyword evidence="3" id="KW-1185">Reference proteome</keyword>
<evidence type="ECO:0000313" key="2">
    <source>
        <dbReference type="EMBL" id="KYR01467.1"/>
    </source>
</evidence>
<comment type="caution">
    <text evidence="2">The sequence shown here is derived from an EMBL/GenBank/DDBJ whole genome shotgun (WGS) entry which is preliminary data.</text>
</comment>
<dbReference type="PANTHER" id="PTHR12466">
    <property type="entry name" value="CDC73 DOMAIN PROTEIN"/>
    <property type="match status" value="1"/>
</dbReference>
<dbReference type="GO" id="GO:0016593">
    <property type="term" value="C:Cdc73/Paf1 complex"/>
    <property type="evidence" value="ECO:0007669"/>
    <property type="project" value="InterPro"/>
</dbReference>
<dbReference type="PANTHER" id="PTHR12466:SF8">
    <property type="entry name" value="PARAFIBROMIN"/>
    <property type="match status" value="1"/>
</dbReference>
<dbReference type="GO" id="GO:0006368">
    <property type="term" value="P:transcription elongation by RNA polymerase II"/>
    <property type="evidence" value="ECO:0007669"/>
    <property type="project" value="InterPro"/>
</dbReference>
<dbReference type="Proteomes" id="UP000076078">
    <property type="component" value="Unassembled WGS sequence"/>
</dbReference>
<dbReference type="AlphaFoldDB" id="A0A152A5X2"/>
<dbReference type="Pfam" id="PF16050">
    <property type="entry name" value="CDC73_N"/>
    <property type="match status" value="1"/>
</dbReference>
<gene>
    <name evidence="2" type="ORF">DLAC_01449</name>
</gene>
<dbReference type="InterPro" id="IPR007852">
    <property type="entry name" value="Cdc73/Parafibromin"/>
</dbReference>